<dbReference type="InterPro" id="IPR012505">
    <property type="entry name" value="YbbR"/>
</dbReference>
<organism evidence="1 2">
    <name type="scientific">Saccharicrinis fermentans DSM 9555 = JCM 21142</name>
    <dbReference type="NCBI Taxonomy" id="869213"/>
    <lineage>
        <taxon>Bacteria</taxon>
        <taxon>Pseudomonadati</taxon>
        <taxon>Bacteroidota</taxon>
        <taxon>Bacteroidia</taxon>
        <taxon>Marinilabiliales</taxon>
        <taxon>Marinilabiliaceae</taxon>
        <taxon>Saccharicrinis</taxon>
    </lineage>
</organism>
<dbReference type="Pfam" id="PF07949">
    <property type="entry name" value="YbbR"/>
    <property type="match status" value="1"/>
</dbReference>
<comment type="caution">
    <text evidence="1">The sequence shown here is derived from an EMBL/GenBank/DDBJ whole genome shotgun (WGS) entry which is preliminary data.</text>
</comment>
<protein>
    <recommendedName>
        <fullName evidence="3">YbbR-like protein</fullName>
    </recommendedName>
</protein>
<dbReference type="InterPro" id="IPR053154">
    <property type="entry name" value="c-di-AMP_regulator"/>
</dbReference>
<dbReference type="eggNOG" id="COG4856">
    <property type="taxonomic scope" value="Bacteria"/>
</dbReference>
<dbReference type="PANTHER" id="PTHR37804:SF1">
    <property type="entry name" value="CDAA REGULATORY PROTEIN CDAR"/>
    <property type="match status" value="1"/>
</dbReference>
<dbReference type="STRING" id="869213.GCA_000517085_00080"/>
<sequence>MWLLAFFMMERLKSNIEKWFVATKETFRSFRQNRDLLAFLLFLILSTGLWFLNALRKEYTTTITYPVKYEEFPDDFILLGKPQNKLQLKIKSLGYSILPYHLGKILDPEPLDVSSFRRIKNGNKYGAYLSTKDLLNDFSDKLSNGVELMEIYPDTLFVFFEKKEKRKVPVMFDAKLSFEQQFYQSGLISLKPDSVEISGPASLVDSIGFVRTEYTSYVGLKDSLLRNVALEKIHNVELHPNRVVVNIPVEAFTEKSLTVPVDQLNIPDSLTLKSFPGDIHITFTVAASRFNDIKASDFSAVVDFNQSEGMRLPDRLKIKLLEKPEGVKNVTYSPLFVECLFEKSKKK</sequence>
<gene>
    <name evidence="1" type="ORF">JCM21142_41709</name>
</gene>
<dbReference type="Proteomes" id="UP000019402">
    <property type="component" value="Unassembled WGS sequence"/>
</dbReference>
<reference evidence="1 2" key="1">
    <citation type="journal article" date="2014" name="Genome Announc.">
        <title>Draft Genome Sequence of Cytophaga fermentans JCM 21142T, a Facultative Anaerobe Isolated from Marine Mud.</title>
        <authorList>
            <person name="Starns D."/>
            <person name="Oshima K."/>
            <person name="Suda W."/>
            <person name="Iino T."/>
            <person name="Yuki M."/>
            <person name="Inoue J."/>
            <person name="Kitamura K."/>
            <person name="Iida T."/>
            <person name="Darby A."/>
            <person name="Hattori M."/>
            <person name="Ohkuma M."/>
        </authorList>
    </citation>
    <scope>NUCLEOTIDE SEQUENCE [LARGE SCALE GENOMIC DNA]</scope>
    <source>
        <strain evidence="1 2">JCM 21142</strain>
    </source>
</reference>
<evidence type="ECO:0000313" key="1">
    <source>
        <dbReference type="EMBL" id="GAF03054.1"/>
    </source>
</evidence>
<evidence type="ECO:0000313" key="2">
    <source>
        <dbReference type="Proteomes" id="UP000019402"/>
    </source>
</evidence>
<proteinExistence type="predicted"/>
<dbReference type="AlphaFoldDB" id="W7YL16"/>
<dbReference type="PANTHER" id="PTHR37804">
    <property type="entry name" value="CDAA REGULATORY PROTEIN CDAR"/>
    <property type="match status" value="1"/>
</dbReference>
<dbReference type="Gene3D" id="2.170.120.40">
    <property type="entry name" value="YbbR-like domain"/>
    <property type="match status" value="1"/>
</dbReference>
<dbReference type="Gene3D" id="2.170.120.30">
    <property type="match status" value="1"/>
</dbReference>
<evidence type="ECO:0008006" key="3">
    <source>
        <dbReference type="Google" id="ProtNLM"/>
    </source>
</evidence>
<keyword evidence="2" id="KW-1185">Reference proteome</keyword>
<name>W7YL16_9BACT</name>
<dbReference type="EMBL" id="BAMD01000017">
    <property type="protein sequence ID" value="GAF03054.1"/>
    <property type="molecule type" value="Genomic_DNA"/>
</dbReference>
<accession>W7YL16</accession>